<organism evidence="2 3">
    <name type="scientific">Coccomyxa viridis</name>
    <dbReference type="NCBI Taxonomy" id="1274662"/>
    <lineage>
        <taxon>Eukaryota</taxon>
        <taxon>Viridiplantae</taxon>
        <taxon>Chlorophyta</taxon>
        <taxon>core chlorophytes</taxon>
        <taxon>Trebouxiophyceae</taxon>
        <taxon>Trebouxiophyceae incertae sedis</taxon>
        <taxon>Coccomyxaceae</taxon>
        <taxon>Coccomyxa</taxon>
    </lineage>
</organism>
<evidence type="ECO:0000256" key="1">
    <source>
        <dbReference type="SAM" id="MobiDB-lite"/>
    </source>
</evidence>
<gene>
    <name evidence="2" type="primary">g5107</name>
    <name evidence="2" type="ORF">VP750_LOCUS4364</name>
</gene>
<feature type="region of interest" description="Disordered" evidence="1">
    <location>
        <begin position="71"/>
        <end position="116"/>
    </location>
</feature>
<feature type="compositionally biased region" description="Basic and acidic residues" evidence="1">
    <location>
        <begin position="489"/>
        <end position="500"/>
    </location>
</feature>
<comment type="caution">
    <text evidence="2">The sequence shown here is derived from an EMBL/GenBank/DDBJ whole genome shotgun (WGS) entry which is preliminary data.</text>
</comment>
<sequence>MEQDQGQALPPGAPPTQYAAPDMQPPAMPVQEGPFALGLAADAGRASNIAWTTIPPMHPLSGPLVQMFKDGEYKTNKNGNGAGNGGGGGGGSNNSSNGTSQGQPAAQSQPAQMADVQQQVIGDVESFSLVVGPSGEVTHCASGGLRNVKNYPHFNQACKYLVHMVQLDAAAMNLKRRFEDPNIAASLEAQQAYTRALAPQGQEIMQAPPPQMTVLSSQAMPYPVTYQPQPGSVPPQMLPGNDYADLGGGGLLSGASAQDKNLAFSKVVRKAYRTVFKRVIRPLLNRNFSNQLPLCTSNHCIVLPVGMEDIHMQHATPPDNKDPNAPWYHMPANGLEGAPGPDAATPQAQFQGQLSPEGTPPGPIGAVQAAQAAQNQQQQVGLQKPKCQAGGDCARTRAALNWPDHLPCVDPSKVSVPVDKSIALLKWFESLGHSVPELRELEAIKRSGRCRTMQDNPTRNVKPRISSPEGQSDRDAAAGLAALRSAAASHDDSDPEDSGR</sequence>
<protein>
    <submittedName>
        <fullName evidence="2">G5107 protein</fullName>
    </submittedName>
</protein>
<feature type="region of interest" description="Disordered" evidence="1">
    <location>
        <begin position="313"/>
        <end position="365"/>
    </location>
</feature>
<feature type="compositionally biased region" description="Low complexity" evidence="1">
    <location>
        <begin position="477"/>
        <end position="488"/>
    </location>
</feature>
<feature type="compositionally biased region" description="Polar residues" evidence="1">
    <location>
        <begin position="346"/>
        <end position="356"/>
    </location>
</feature>
<feature type="compositionally biased region" description="Low complexity" evidence="1">
    <location>
        <begin position="93"/>
        <end position="114"/>
    </location>
</feature>
<evidence type="ECO:0000313" key="2">
    <source>
        <dbReference type="EMBL" id="CAL5222705.1"/>
    </source>
</evidence>
<feature type="region of interest" description="Disordered" evidence="1">
    <location>
        <begin position="452"/>
        <end position="500"/>
    </location>
</feature>
<accession>A0ABP1FVY5</accession>
<reference evidence="2 3" key="1">
    <citation type="submission" date="2024-06" db="EMBL/GenBank/DDBJ databases">
        <authorList>
            <person name="Kraege A."/>
            <person name="Thomma B."/>
        </authorList>
    </citation>
    <scope>NUCLEOTIDE SEQUENCE [LARGE SCALE GENOMIC DNA]</scope>
</reference>
<feature type="compositionally biased region" description="Gly residues" evidence="1">
    <location>
        <begin position="80"/>
        <end position="92"/>
    </location>
</feature>
<evidence type="ECO:0000313" key="3">
    <source>
        <dbReference type="Proteomes" id="UP001497392"/>
    </source>
</evidence>
<keyword evidence="3" id="KW-1185">Reference proteome</keyword>
<name>A0ABP1FVY5_9CHLO</name>
<dbReference type="Proteomes" id="UP001497392">
    <property type="component" value="Unassembled WGS sequence"/>
</dbReference>
<proteinExistence type="predicted"/>
<feature type="region of interest" description="Disordered" evidence="1">
    <location>
        <begin position="1"/>
        <end position="35"/>
    </location>
</feature>
<dbReference type="EMBL" id="CAXHTA020000007">
    <property type="protein sequence ID" value="CAL5222705.1"/>
    <property type="molecule type" value="Genomic_DNA"/>
</dbReference>